<evidence type="ECO:0000256" key="4">
    <source>
        <dbReference type="ARBA" id="ARBA00011335"/>
    </source>
</evidence>
<evidence type="ECO:0000313" key="12">
    <source>
        <dbReference type="EMBL" id="KAJ4357783.1"/>
    </source>
</evidence>
<evidence type="ECO:0000313" key="13">
    <source>
        <dbReference type="Proteomes" id="UP001140513"/>
    </source>
</evidence>
<name>A0A9W8XTZ9_9PLEO</name>
<evidence type="ECO:0000256" key="7">
    <source>
        <dbReference type="ARBA" id="ARBA00022824"/>
    </source>
</evidence>
<keyword evidence="8 11" id="KW-1133">Transmembrane helix</keyword>
<keyword evidence="12" id="KW-0328">Glycosyltransferase</keyword>
<dbReference type="RefSeq" id="XP_056074642.1">
    <property type="nucleotide sequence ID" value="XM_056211169.1"/>
</dbReference>
<comment type="function">
    <text evidence="11">Involved in protein N-glycosylation. Essential for the second step of the dolichol-linked oligosaccharide pathway. Anchors the catalytic subunit ALG13 to the ER.</text>
</comment>
<keyword evidence="12" id="KW-0808">Transferase</keyword>
<evidence type="ECO:0000256" key="8">
    <source>
        <dbReference type="ARBA" id="ARBA00022989"/>
    </source>
</evidence>
<proteinExistence type="inferred from homology"/>
<comment type="subunit">
    <text evidence="4 11">Heterodimer with ALG13 to form a functional enzyme.</text>
</comment>
<dbReference type="PANTHER" id="PTHR12154:SF4">
    <property type="entry name" value="UDP-N-ACETYLGLUCOSAMINE TRANSFERASE SUBUNIT ALG14 HOMOLOG"/>
    <property type="match status" value="1"/>
</dbReference>
<feature type="transmembrane region" description="Helical" evidence="11">
    <location>
        <begin position="178"/>
        <end position="199"/>
    </location>
</feature>
<dbReference type="GeneID" id="80905889"/>
<dbReference type="InterPro" id="IPR013969">
    <property type="entry name" value="Oligosacch_biosynth_Alg14"/>
</dbReference>
<keyword evidence="6 11" id="KW-0812">Transmembrane</keyword>
<dbReference type="Gene3D" id="3.40.50.2000">
    <property type="entry name" value="Glycogen Phosphorylase B"/>
    <property type="match status" value="1"/>
</dbReference>
<evidence type="ECO:0000256" key="3">
    <source>
        <dbReference type="ARBA" id="ARBA00009731"/>
    </source>
</evidence>
<organism evidence="12 13">
    <name type="scientific">Didymosphaeria variabile</name>
    <dbReference type="NCBI Taxonomy" id="1932322"/>
    <lineage>
        <taxon>Eukaryota</taxon>
        <taxon>Fungi</taxon>
        <taxon>Dikarya</taxon>
        <taxon>Ascomycota</taxon>
        <taxon>Pezizomycotina</taxon>
        <taxon>Dothideomycetes</taxon>
        <taxon>Pleosporomycetidae</taxon>
        <taxon>Pleosporales</taxon>
        <taxon>Massarineae</taxon>
        <taxon>Didymosphaeriaceae</taxon>
        <taxon>Didymosphaeria</taxon>
    </lineage>
</organism>
<dbReference type="AlphaFoldDB" id="A0A9W8XTZ9"/>
<comment type="caution">
    <text evidence="12">The sequence shown here is derived from an EMBL/GenBank/DDBJ whole genome shotgun (WGS) entry which is preliminary data.</text>
</comment>
<dbReference type="GO" id="GO:0043541">
    <property type="term" value="C:UDP-N-acetylglucosamine transferase complex"/>
    <property type="evidence" value="ECO:0007669"/>
    <property type="project" value="TreeGrafter"/>
</dbReference>
<dbReference type="PANTHER" id="PTHR12154">
    <property type="entry name" value="GLYCOSYL TRANSFERASE-RELATED"/>
    <property type="match status" value="1"/>
</dbReference>
<sequence>MAPPSAALYTPTFFLALLTTLLLCASLRLLAILPDTRFSSPPPRRKSGSSTRILIVLGSGGHTQEMLYLLKDLDPRKYTHRTWVVSSGDAFSVGRAVAFEKALEEKAEGEGEQVRGWNIGSAHYDIAIVPRARKIHQSLITTPFSSLYCLWACFRPLLIPTTSSSTSSITDADLPDLIITNGPATACILILASLILKFFNVQGASSRGKCKTIYAESFARVKTLSLSGKLLVRVVDRFLVQWDGLDGVGGRAEFVGILV</sequence>
<evidence type="ECO:0000256" key="11">
    <source>
        <dbReference type="RuleBase" id="RU362127"/>
    </source>
</evidence>
<comment type="subcellular location">
    <subcellularLocation>
        <location evidence="1 11">Endoplasmic reticulum membrane</location>
        <topology evidence="1 11">Single-pass membrane protein</topology>
    </subcellularLocation>
    <subcellularLocation>
        <location evidence="2">Nucleus membrane</location>
        <topology evidence="2">Single-pass membrane protein</topology>
    </subcellularLocation>
</comment>
<evidence type="ECO:0000256" key="9">
    <source>
        <dbReference type="ARBA" id="ARBA00023136"/>
    </source>
</evidence>
<dbReference type="EMBL" id="JAPEUX010000002">
    <property type="protein sequence ID" value="KAJ4357783.1"/>
    <property type="molecule type" value="Genomic_DNA"/>
</dbReference>
<comment type="similarity">
    <text evidence="3 11">Belongs to the ALG14 family.</text>
</comment>
<keyword evidence="13" id="KW-1185">Reference proteome</keyword>
<comment type="caution">
    <text evidence="11">Lacks conserved residue(s) required for the propagation of feature annotation.</text>
</comment>
<keyword evidence="9 11" id="KW-0472">Membrane</keyword>
<reference evidence="12" key="1">
    <citation type="submission" date="2022-10" db="EMBL/GenBank/DDBJ databases">
        <title>Tapping the CABI collections for fungal endophytes: first genome assemblies for Collariella, Neodidymelliopsis, Ascochyta clinopodiicola, Didymella pomorum, Didymosphaeria variabile, Neocosmospora piperis and Neocucurbitaria cava.</title>
        <authorList>
            <person name="Hill R."/>
        </authorList>
    </citation>
    <scope>NUCLEOTIDE SEQUENCE</scope>
    <source>
        <strain evidence="12">IMI 356815</strain>
    </source>
</reference>
<keyword evidence="7 11" id="KW-0256">Endoplasmic reticulum</keyword>
<dbReference type="Pfam" id="PF08660">
    <property type="entry name" value="Alg14"/>
    <property type="match status" value="1"/>
</dbReference>
<evidence type="ECO:0000256" key="5">
    <source>
        <dbReference type="ARBA" id="ARBA00017467"/>
    </source>
</evidence>
<accession>A0A9W8XTZ9</accession>
<dbReference type="GO" id="GO:0006488">
    <property type="term" value="P:dolichol-linked oligosaccharide biosynthetic process"/>
    <property type="evidence" value="ECO:0007669"/>
    <property type="project" value="InterPro"/>
</dbReference>
<evidence type="ECO:0000256" key="2">
    <source>
        <dbReference type="ARBA" id="ARBA00004590"/>
    </source>
</evidence>
<dbReference type="GO" id="GO:0031965">
    <property type="term" value="C:nuclear membrane"/>
    <property type="evidence" value="ECO:0007669"/>
    <property type="project" value="UniProtKB-SubCell"/>
</dbReference>
<dbReference type="GO" id="GO:0004577">
    <property type="term" value="F:N-acetylglucosaminyldiphosphodolichol N-acetylglucosaminyltransferase activity"/>
    <property type="evidence" value="ECO:0007669"/>
    <property type="project" value="TreeGrafter"/>
</dbReference>
<dbReference type="OrthoDB" id="17098at2759"/>
<evidence type="ECO:0000256" key="10">
    <source>
        <dbReference type="ARBA" id="ARBA00032062"/>
    </source>
</evidence>
<gene>
    <name evidence="11 12" type="primary">ALG14</name>
    <name evidence="12" type="ORF">N0V89_002359</name>
</gene>
<evidence type="ECO:0000256" key="6">
    <source>
        <dbReference type="ARBA" id="ARBA00022692"/>
    </source>
</evidence>
<dbReference type="Proteomes" id="UP001140513">
    <property type="component" value="Unassembled WGS sequence"/>
</dbReference>
<feature type="transmembrane region" description="Helical" evidence="11">
    <location>
        <begin position="139"/>
        <end position="158"/>
    </location>
</feature>
<protein>
    <recommendedName>
        <fullName evidence="5 11">UDP-N-acetylglucosamine transferase subunit ALG14</fullName>
    </recommendedName>
    <alternativeName>
        <fullName evidence="10 11">Asparagine-linked glycosylation protein 14</fullName>
    </alternativeName>
</protein>
<evidence type="ECO:0000256" key="1">
    <source>
        <dbReference type="ARBA" id="ARBA00004389"/>
    </source>
</evidence>
<feature type="transmembrane region" description="Helical" evidence="11">
    <location>
        <begin position="6"/>
        <end position="30"/>
    </location>
</feature>